<dbReference type="eggNOG" id="COG1852">
    <property type="taxonomic scope" value="Bacteria"/>
</dbReference>
<dbReference type="PATRIC" id="fig|1319815.3.peg.16"/>
<dbReference type="Pfam" id="PF01976">
    <property type="entry name" value="DUF116"/>
    <property type="match status" value="1"/>
</dbReference>
<gene>
    <name evidence="1" type="ORF">HMPREF0202_00017</name>
</gene>
<dbReference type="PANTHER" id="PTHR43801">
    <property type="entry name" value="NUCLEOTIDE-BINDING PROTEIN-RELATED"/>
    <property type="match status" value="1"/>
</dbReference>
<dbReference type="EMBL" id="AXZF01000002">
    <property type="protein sequence ID" value="ERT70024.1"/>
    <property type="molecule type" value="Genomic_DNA"/>
</dbReference>
<dbReference type="AlphaFoldDB" id="U7VFV8"/>
<reference evidence="1 2" key="1">
    <citation type="submission" date="2013-08" db="EMBL/GenBank/DDBJ databases">
        <authorList>
            <person name="Weinstock G."/>
            <person name="Sodergren E."/>
            <person name="Wylie T."/>
            <person name="Fulton L."/>
            <person name="Fulton R."/>
            <person name="Fronick C."/>
            <person name="O'Laughlin M."/>
            <person name="Godfrey J."/>
            <person name="Miner T."/>
            <person name="Herter B."/>
            <person name="Appelbaum E."/>
            <person name="Cordes M."/>
            <person name="Lek S."/>
            <person name="Wollam A."/>
            <person name="Pepin K.H."/>
            <person name="Palsikar V.B."/>
            <person name="Mitreva M."/>
            <person name="Wilson R.K."/>
        </authorList>
    </citation>
    <scope>NUCLEOTIDE SEQUENCE [LARGE SCALE GENOMIC DNA]</scope>
    <source>
        <strain evidence="1 2">ATCC BAA-474</strain>
    </source>
</reference>
<evidence type="ECO:0000313" key="2">
    <source>
        <dbReference type="Proteomes" id="UP000017081"/>
    </source>
</evidence>
<keyword evidence="2" id="KW-1185">Reference proteome</keyword>
<dbReference type="HOGENOM" id="CLU_067052_0_2_0"/>
<evidence type="ECO:0000313" key="1">
    <source>
        <dbReference type="EMBL" id="ERT70024.1"/>
    </source>
</evidence>
<dbReference type="PANTHER" id="PTHR43801:SF1">
    <property type="entry name" value="POLYPRENYL SYNTHETASE"/>
    <property type="match status" value="1"/>
</dbReference>
<dbReference type="Proteomes" id="UP000017081">
    <property type="component" value="Unassembled WGS sequence"/>
</dbReference>
<protein>
    <recommendedName>
        <fullName evidence="3">DUF116 domain-containing protein</fullName>
    </recommendedName>
</protein>
<name>U7VFV8_9FUSO</name>
<organism evidence="1 2">
    <name type="scientific">Cetobacterium somerae ATCC BAA-474</name>
    <dbReference type="NCBI Taxonomy" id="1319815"/>
    <lineage>
        <taxon>Bacteria</taxon>
        <taxon>Fusobacteriati</taxon>
        <taxon>Fusobacteriota</taxon>
        <taxon>Fusobacteriia</taxon>
        <taxon>Fusobacteriales</taxon>
        <taxon>Fusobacteriaceae</taxon>
        <taxon>Cetobacterium</taxon>
    </lineage>
</organism>
<dbReference type="InterPro" id="IPR002829">
    <property type="entry name" value="DUF116"/>
</dbReference>
<evidence type="ECO:0008006" key="3">
    <source>
        <dbReference type="Google" id="ProtNLM"/>
    </source>
</evidence>
<sequence>MSKFYILKIIYELQYFRYLLLEYITKNPYDNNSAKKFINFNNKRVLKKIKKEKIKKIAILLPHCIQKYDCNLKITNNIENCKMCGLCDISEIIRLKDEFKHISIKVATGGTLARLYLKEERPNLVIAVACKRDLTSGVRDSFPIPVYGVFNKIINTPCKDTRVAVDEIRKVLREVGTT</sequence>
<comment type="caution">
    <text evidence="1">The sequence shown here is derived from an EMBL/GenBank/DDBJ whole genome shotgun (WGS) entry which is preliminary data.</text>
</comment>
<dbReference type="RefSeq" id="WP_023049568.1">
    <property type="nucleotide sequence ID" value="NZ_CP173065.2"/>
</dbReference>
<dbReference type="STRING" id="1319815.HMPREF0202_00017"/>
<accession>U7VFV8</accession>
<proteinExistence type="predicted"/>